<gene>
    <name evidence="1" type="ORF">D4T97_014500</name>
</gene>
<dbReference type="EMBL" id="QYTV02000006">
    <property type="protein sequence ID" value="RST73086.1"/>
    <property type="molecule type" value="Genomic_DNA"/>
</dbReference>
<proteinExistence type="predicted"/>
<dbReference type="OrthoDB" id="2941569at2"/>
<comment type="caution">
    <text evidence="1">The sequence shown here is derived from an EMBL/GenBank/DDBJ whole genome shotgun (WGS) entry which is preliminary data.</text>
</comment>
<dbReference type="Proteomes" id="UP000287156">
    <property type="component" value="Unassembled WGS sequence"/>
</dbReference>
<accession>A0A429XX87</accession>
<dbReference type="AlphaFoldDB" id="A0A429XX87"/>
<protein>
    <submittedName>
        <fullName evidence="1">Uncharacterized protein</fullName>
    </submittedName>
</protein>
<reference evidence="1" key="1">
    <citation type="submission" date="2018-12" db="EMBL/GenBank/DDBJ databases">
        <authorList>
            <person name="Sun L."/>
            <person name="Chen Z."/>
        </authorList>
    </citation>
    <scope>NUCLEOTIDE SEQUENCE [LARGE SCALE GENOMIC DNA]</scope>
    <source>
        <strain evidence="1">3-2-2</strain>
    </source>
</reference>
<evidence type="ECO:0000313" key="2">
    <source>
        <dbReference type="Proteomes" id="UP000287156"/>
    </source>
</evidence>
<dbReference type="RefSeq" id="WP_126051467.1">
    <property type="nucleotide sequence ID" value="NZ_QYTV02000006.1"/>
</dbReference>
<keyword evidence="2" id="KW-1185">Reference proteome</keyword>
<name>A0A429XX87_9BACI</name>
<sequence length="132" mass="14558">MKKKVYEKKTRQETEALRKSLKKKIEAAVWLQAVGQISEAVLLSRLYFISDNPESEAEKTLLTGTWIQATGQILEALGVSREVATDNIDIIIEGQRIVITGDLLQGVGALIAAAGGAEVFFEEYFGKEDFIP</sequence>
<organism evidence="1 2">
    <name type="scientific">Siminovitchia acidinfaciens</name>
    <dbReference type="NCBI Taxonomy" id="2321395"/>
    <lineage>
        <taxon>Bacteria</taxon>
        <taxon>Bacillati</taxon>
        <taxon>Bacillota</taxon>
        <taxon>Bacilli</taxon>
        <taxon>Bacillales</taxon>
        <taxon>Bacillaceae</taxon>
        <taxon>Siminovitchia</taxon>
    </lineage>
</organism>
<evidence type="ECO:0000313" key="1">
    <source>
        <dbReference type="EMBL" id="RST73086.1"/>
    </source>
</evidence>